<dbReference type="GO" id="GO:0004930">
    <property type="term" value="F:G protein-coupled receptor activity"/>
    <property type="evidence" value="ECO:0007669"/>
    <property type="project" value="UniProtKB-KW"/>
</dbReference>
<dbReference type="GO" id="GO:0005886">
    <property type="term" value="C:plasma membrane"/>
    <property type="evidence" value="ECO:0007669"/>
    <property type="project" value="TreeGrafter"/>
</dbReference>
<dbReference type="PANTHER" id="PTHR24232:SF85">
    <property type="entry name" value="G-PROTEIN COUPLED RECEPTOR 4"/>
    <property type="match status" value="1"/>
</dbReference>
<keyword evidence="5 9" id="KW-0472">Membrane</keyword>
<evidence type="ECO:0000256" key="7">
    <source>
        <dbReference type="ARBA" id="ARBA00023180"/>
    </source>
</evidence>
<keyword evidence="7" id="KW-0325">Glycoprotein</keyword>
<accession>A0A9Q9ZNK7</accession>
<feature type="transmembrane region" description="Helical" evidence="9">
    <location>
        <begin position="137"/>
        <end position="160"/>
    </location>
</feature>
<evidence type="ECO:0000256" key="3">
    <source>
        <dbReference type="ARBA" id="ARBA00022989"/>
    </source>
</evidence>
<dbReference type="InterPro" id="IPR017452">
    <property type="entry name" value="GPCR_Rhodpsn_7TM"/>
</dbReference>
<dbReference type="InterPro" id="IPR000276">
    <property type="entry name" value="GPCR_Rhodpsn"/>
</dbReference>
<feature type="transmembrane region" description="Helical" evidence="9">
    <location>
        <begin position="46"/>
        <end position="66"/>
    </location>
</feature>
<feature type="transmembrane region" description="Helical" evidence="9">
    <location>
        <begin position="252"/>
        <end position="269"/>
    </location>
</feature>
<keyword evidence="3 9" id="KW-1133">Transmembrane helix</keyword>
<dbReference type="PROSITE" id="PS50262">
    <property type="entry name" value="G_PROTEIN_RECEP_F1_2"/>
    <property type="match status" value="1"/>
</dbReference>
<dbReference type="KEGG" id="ccar:122134781"/>
<evidence type="ECO:0000256" key="5">
    <source>
        <dbReference type="ARBA" id="ARBA00023136"/>
    </source>
</evidence>
<keyword evidence="6" id="KW-0675">Receptor</keyword>
<dbReference type="RefSeq" id="XP_042567456.1">
    <property type="nucleotide sequence ID" value="XM_042711522.1"/>
</dbReference>
<evidence type="ECO:0000256" key="9">
    <source>
        <dbReference type="SAM" id="Phobius"/>
    </source>
</evidence>
<evidence type="ECO:0000313" key="11">
    <source>
        <dbReference type="RefSeq" id="XP_042567456.1"/>
    </source>
</evidence>
<feature type="transmembrane region" description="Helical" evidence="9">
    <location>
        <begin position="214"/>
        <end position="240"/>
    </location>
</feature>
<keyword evidence="2 9" id="KW-0812">Transmembrane</keyword>
<protein>
    <submittedName>
        <fullName evidence="11">Chemokine XC receptor 1-like</fullName>
    </submittedName>
</protein>
<dbReference type="GO" id="GO:0035025">
    <property type="term" value="P:positive regulation of Rho protein signal transduction"/>
    <property type="evidence" value="ECO:0007669"/>
    <property type="project" value="TreeGrafter"/>
</dbReference>
<comment type="subcellular location">
    <subcellularLocation>
        <location evidence="1">Membrane</location>
        <topology evidence="1">Multi-pass membrane protein</topology>
    </subcellularLocation>
</comment>
<evidence type="ECO:0000259" key="10">
    <source>
        <dbReference type="PROSITE" id="PS50262"/>
    </source>
</evidence>
<dbReference type="Proteomes" id="UP001155660">
    <property type="component" value="Chromosome A21"/>
</dbReference>
<reference evidence="11" key="1">
    <citation type="submission" date="2025-08" db="UniProtKB">
        <authorList>
            <consortium name="RefSeq"/>
        </authorList>
    </citation>
    <scope>IDENTIFICATION</scope>
    <source>
        <tissue evidence="11">Muscle</tissue>
    </source>
</reference>
<organism evidence="11">
    <name type="scientific">Cyprinus carpio</name>
    <name type="common">Common carp</name>
    <dbReference type="NCBI Taxonomy" id="7962"/>
    <lineage>
        <taxon>Eukaryota</taxon>
        <taxon>Metazoa</taxon>
        <taxon>Chordata</taxon>
        <taxon>Craniata</taxon>
        <taxon>Vertebrata</taxon>
        <taxon>Euteleostomi</taxon>
        <taxon>Actinopterygii</taxon>
        <taxon>Neopterygii</taxon>
        <taxon>Teleostei</taxon>
        <taxon>Ostariophysi</taxon>
        <taxon>Cypriniformes</taxon>
        <taxon>Cyprinidae</taxon>
        <taxon>Cyprininae</taxon>
        <taxon>Cyprinus</taxon>
    </lineage>
</organism>
<proteinExistence type="predicted"/>
<dbReference type="OrthoDB" id="8747610at2759"/>
<sequence length="288" mass="33357">MNNSSMNFTSPESSTNSTTQFIRLIESLEVCMYSFNFLVGLPTHSYVMWLIVTGTGSGVASDFFILNLSACEIGNCLNSLFCILVRFIWFSYLTILTEFLSGLAITGHPLFQCLMCVERYLAVVHPVTFLKYRPLRYRVICCTVVWIITLGSCFCCMRTIFSDYIYNAFFSLQYLLFFSIQLFCLVAVLRALKQSGPGERMRDREEENHMKRKAFHLISITTVSIIIIYVPFTILGFYLILTEQYFQELFSFGLFCYVLACFVQPVLYLNRVGKFSWLEILLNRCMIH</sequence>
<name>A0A9Q9ZNK7_CYPCA</name>
<dbReference type="SUPFAM" id="SSF81321">
    <property type="entry name" value="Family A G protein-coupled receptor-like"/>
    <property type="match status" value="1"/>
</dbReference>
<evidence type="ECO:0000256" key="6">
    <source>
        <dbReference type="ARBA" id="ARBA00023170"/>
    </source>
</evidence>
<gene>
    <name evidence="11" type="primary">LOC122134781</name>
</gene>
<evidence type="ECO:0000256" key="4">
    <source>
        <dbReference type="ARBA" id="ARBA00023040"/>
    </source>
</evidence>
<feature type="transmembrane region" description="Helical" evidence="9">
    <location>
        <begin position="172"/>
        <end position="193"/>
    </location>
</feature>
<dbReference type="GO" id="GO:0007200">
    <property type="term" value="P:phospholipase C-activating G protein-coupled receptor signaling pathway"/>
    <property type="evidence" value="ECO:0007669"/>
    <property type="project" value="TreeGrafter"/>
</dbReference>
<dbReference type="PANTHER" id="PTHR24232">
    <property type="entry name" value="G-PROTEIN COUPLED RECEPTOR"/>
    <property type="match status" value="1"/>
</dbReference>
<evidence type="ECO:0000256" key="2">
    <source>
        <dbReference type="ARBA" id="ARBA00022692"/>
    </source>
</evidence>
<dbReference type="AlphaFoldDB" id="A0A9Q9ZNK7"/>
<evidence type="ECO:0000256" key="8">
    <source>
        <dbReference type="ARBA" id="ARBA00023224"/>
    </source>
</evidence>
<dbReference type="GeneID" id="122134781"/>
<dbReference type="Pfam" id="PF00001">
    <property type="entry name" value="7tm_1"/>
    <property type="match status" value="1"/>
</dbReference>
<keyword evidence="4" id="KW-0297">G-protein coupled receptor</keyword>
<evidence type="ECO:0000256" key="1">
    <source>
        <dbReference type="ARBA" id="ARBA00004141"/>
    </source>
</evidence>
<keyword evidence="8" id="KW-0807">Transducer</keyword>
<feature type="domain" description="G-protein coupled receptors family 1 profile" evidence="10">
    <location>
        <begin position="43"/>
        <end position="268"/>
    </location>
</feature>